<evidence type="ECO:0000313" key="4">
    <source>
        <dbReference type="Proteomes" id="UP000824469"/>
    </source>
</evidence>
<dbReference type="Proteomes" id="UP000824469">
    <property type="component" value="Unassembled WGS sequence"/>
</dbReference>
<reference evidence="3 4" key="1">
    <citation type="journal article" date="2021" name="Nat. Plants">
        <title>The Taxus genome provides insights into paclitaxel biosynthesis.</title>
        <authorList>
            <person name="Xiong X."/>
            <person name="Gou J."/>
            <person name="Liao Q."/>
            <person name="Li Y."/>
            <person name="Zhou Q."/>
            <person name="Bi G."/>
            <person name="Li C."/>
            <person name="Du R."/>
            <person name="Wang X."/>
            <person name="Sun T."/>
            <person name="Guo L."/>
            <person name="Liang H."/>
            <person name="Lu P."/>
            <person name="Wu Y."/>
            <person name="Zhang Z."/>
            <person name="Ro D.K."/>
            <person name="Shang Y."/>
            <person name="Huang S."/>
            <person name="Yan J."/>
        </authorList>
    </citation>
    <scope>NUCLEOTIDE SEQUENCE [LARGE SCALE GENOMIC DNA]</scope>
    <source>
        <strain evidence="3">Ta-2019</strain>
    </source>
</reference>
<protein>
    <submittedName>
        <fullName evidence="3">Uncharacterized protein</fullName>
    </submittedName>
</protein>
<dbReference type="Gene3D" id="1.20.5.190">
    <property type="match status" value="1"/>
</dbReference>
<gene>
    <name evidence="3" type="ORF">KI387_016788</name>
</gene>
<dbReference type="PANTHER" id="PTHR32295">
    <property type="entry name" value="IQ-DOMAIN 5-RELATED"/>
    <property type="match status" value="1"/>
</dbReference>
<feature type="non-terminal residue" evidence="3">
    <location>
        <position position="1"/>
    </location>
</feature>
<dbReference type="EMBL" id="JAHRHJ020000003">
    <property type="protein sequence ID" value="KAH9322149.1"/>
    <property type="molecule type" value="Genomic_DNA"/>
</dbReference>
<dbReference type="CDD" id="cd23767">
    <property type="entry name" value="IQCD"/>
    <property type="match status" value="1"/>
</dbReference>
<dbReference type="Pfam" id="PF00612">
    <property type="entry name" value="IQ"/>
    <property type="match status" value="2"/>
</dbReference>
<organism evidence="3 4">
    <name type="scientific">Taxus chinensis</name>
    <name type="common">Chinese yew</name>
    <name type="synonym">Taxus wallichiana var. chinensis</name>
    <dbReference type="NCBI Taxonomy" id="29808"/>
    <lineage>
        <taxon>Eukaryota</taxon>
        <taxon>Viridiplantae</taxon>
        <taxon>Streptophyta</taxon>
        <taxon>Embryophyta</taxon>
        <taxon>Tracheophyta</taxon>
        <taxon>Spermatophyta</taxon>
        <taxon>Pinopsida</taxon>
        <taxon>Pinidae</taxon>
        <taxon>Conifers II</taxon>
        <taxon>Cupressales</taxon>
        <taxon>Taxaceae</taxon>
        <taxon>Taxus</taxon>
    </lineage>
</organism>
<name>A0AA38GF68_TAXCH</name>
<dbReference type="GO" id="GO:0005516">
    <property type="term" value="F:calmodulin binding"/>
    <property type="evidence" value="ECO:0007669"/>
    <property type="project" value="UniProtKB-KW"/>
</dbReference>
<accession>A0AA38GF68</accession>
<dbReference type="PANTHER" id="PTHR32295:SF6">
    <property type="entry name" value="PROTEIN IQ-DOMAIN 18"/>
    <property type="match status" value="1"/>
</dbReference>
<comment type="caution">
    <text evidence="3">The sequence shown here is derived from an EMBL/GenBank/DDBJ whole genome shotgun (WGS) entry which is preliminary data.</text>
</comment>
<evidence type="ECO:0000256" key="1">
    <source>
        <dbReference type="ARBA" id="ARBA00022860"/>
    </source>
</evidence>
<keyword evidence="1" id="KW-0112">Calmodulin-binding</keyword>
<dbReference type="InterPro" id="IPR000048">
    <property type="entry name" value="IQ_motif_EF-hand-BS"/>
</dbReference>
<evidence type="ECO:0000313" key="3">
    <source>
        <dbReference type="EMBL" id="KAH9322149.1"/>
    </source>
</evidence>
<evidence type="ECO:0000256" key="2">
    <source>
        <dbReference type="ARBA" id="ARBA00024341"/>
    </source>
</evidence>
<comment type="similarity">
    <text evidence="2">Belongs to the IQD family.</text>
</comment>
<proteinExistence type="inferred from homology"/>
<dbReference type="AlphaFoldDB" id="A0AA38GF68"/>
<sequence length="268" mass="31000">MGKKGSSSWFGAVKRAFRSPSKDSQCKKCKSCHSSSEHYLSACKEQEVPAPLLFFFFVSTYRVLIYCVQKKSPKEKRKWVFGKSSHFHDHEEKASLTLRGEVEVEKEKRNEGINAAAAEVVGVSRAHYYPNKDGWAATRIQTAFRAYLARRALRALKGLVRLQALVRGYNVRKQTNATLRCMQALVRVQARVRHRRLLLAQDYEPLSFQRPPQEAIDRKSLSQCRERDRDRDWDDRVHTVEEIRAQTQSKQEAAAKRERALAYAFSHQ</sequence>
<keyword evidence="4" id="KW-1185">Reference proteome</keyword>